<dbReference type="GO" id="GO:0005634">
    <property type="term" value="C:nucleus"/>
    <property type="evidence" value="ECO:0007669"/>
    <property type="project" value="UniProtKB-SubCell"/>
</dbReference>
<proteinExistence type="predicted"/>
<keyword evidence="10" id="KW-1185">Reference proteome</keyword>
<gene>
    <name evidence="9" type="ORF">CPELLU_LOCUS15595</name>
</gene>
<feature type="coiled-coil region" evidence="6">
    <location>
        <begin position="157"/>
        <end position="188"/>
    </location>
</feature>
<feature type="non-terminal residue" evidence="9">
    <location>
        <position position="1"/>
    </location>
</feature>
<feature type="region of interest" description="Disordered" evidence="7">
    <location>
        <begin position="1"/>
        <end position="61"/>
    </location>
</feature>
<evidence type="ECO:0000256" key="5">
    <source>
        <dbReference type="ARBA" id="ARBA00023242"/>
    </source>
</evidence>
<keyword evidence="4" id="KW-0862">Zinc</keyword>
<feature type="compositionally biased region" description="Polar residues" evidence="7">
    <location>
        <begin position="1"/>
        <end position="12"/>
    </location>
</feature>
<keyword evidence="2" id="KW-0479">Metal-binding</keyword>
<evidence type="ECO:0000256" key="3">
    <source>
        <dbReference type="ARBA" id="ARBA00022771"/>
    </source>
</evidence>
<dbReference type="InterPro" id="IPR008906">
    <property type="entry name" value="HATC_C_dom"/>
</dbReference>
<dbReference type="PANTHER" id="PTHR46481">
    <property type="entry name" value="ZINC FINGER BED DOMAIN-CONTAINING PROTEIN 4"/>
    <property type="match status" value="1"/>
</dbReference>
<dbReference type="InterPro" id="IPR012337">
    <property type="entry name" value="RNaseH-like_sf"/>
</dbReference>
<feature type="compositionally biased region" description="Polar residues" evidence="7">
    <location>
        <begin position="32"/>
        <end position="43"/>
    </location>
</feature>
<feature type="compositionally biased region" description="Polar residues" evidence="7">
    <location>
        <begin position="51"/>
        <end position="61"/>
    </location>
</feature>
<sequence length="492" mass="55918">HTDSNSLPNSDTNPEDSVVSSDESLSEDNISMDLNCNTDYSNDSDTDHSNENNLVKTQGSTGNFQAHLNTHGITKPIKTIDTPAQLTITEMFYHAAGQKCLKTLFATEVKTCELTCDLWTACSKSGYIEVTCYFVNSNYKLKKVMLAIKYVPYPHNAASIKAELEKQLRKAQELLKISKEKIDSDEKEFLSTISDTPTRWNSSYFAWKRLLQLKHAIILMDATMSADNDYNIRKDAISIITLTKNCELLSTSINEEELDLMNMVTVFEEEKENIVDLDEELEIIVTANRDKFKINQPQNVDNLAEKVKENLYKALNHYWDAPLDSSLIAMLLDPHYKSMKKLDSWECNKAINVLRDKYNSLNTENETVIDLANVDQNENQMNLFSIMFGSDAIQTSNKNEIDKYLKVDQMPIATNLLNWWKDVQKNFPILSNLARKYLATPSTSTPSECLFSSAGNLMTAKCTSINTDLFERILFLKQNTSILSTISELQLK</sequence>
<dbReference type="EMBL" id="CAJVQA010020873">
    <property type="protein sequence ID" value="CAG8766041.1"/>
    <property type="molecule type" value="Genomic_DNA"/>
</dbReference>
<evidence type="ECO:0000313" key="10">
    <source>
        <dbReference type="Proteomes" id="UP000789759"/>
    </source>
</evidence>
<evidence type="ECO:0000259" key="8">
    <source>
        <dbReference type="Pfam" id="PF05699"/>
    </source>
</evidence>
<evidence type="ECO:0000256" key="7">
    <source>
        <dbReference type="SAM" id="MobiDB-lite"/>
    </source>
</evidence>
<evidence type="ECO:0000256" key="1">
    <source>
        <dbReference type="ARBA" id="ARBA00004123"/>
    </source>
</evidence>
<organism evidence="9 10">
    <name type="scientific">Cetraspora pellucida</name>
    <dbReference type="NCBI Taxonomy" id="1433469"/>
    <lineage>
        <taxon>Eukaryota</taxon>
        <taxon>Fungi</taxon>
        <taxon>Fungi incertae sedis</taxon>
        <taxon>Mucoromycota</taxon>
        <taxon>Glomeromycotina</taxon>
        <taxon>Glomeromycetes</taxon>
        <taxon>Diversisporales</taxon>
        <taxon>Gigasporaceae</taxon>
        <taxon>Cetraspora</taxon>
    </lineage>
</organism>
<dbReference type="InterPro" id="IPR052035">
    <property type="entry name" value="ZnF_BED_domain_contain"/>
</dbReference>
<keyword evidence="3" id="KW-0863">Zinc-finger</keyword>
<name>A0A9N9NUS4_9GLOM</name>
<evidence type="ECO:0000256" key="6">
    <source>
        <dbReference type="SAM" id="Coils"/>
    </source>
</evidence>
<dbReference type="PANTHER" id="PTHR46481:SF10">
    <property type="entry name" value="ZINC FINGER BED DOMAIN-CONTAINING PROTEIN 39"/>
    <property type="match status" value="1"/>
</dbReference>
<accession>A0A9N9NUS4</accession>
<evidence type="ECO:0000256" key="2">
    <source>
        <dbReference type="ARBA" id="ARBA00022723"/>
    </source>
</evidence>
<dbReference type="OrthoDB" id="2440590at2759"/>
<keyword evidence="6" id="KW-0175">Coiled coil</keyword>
<reference evidence="9" key="1">
    <citation type="submission" date="2021-06" db="EMBL/GenBank/DDBJ databases">
        <authorList>
            <person name="Kallberg Y."/>
            <person name="Tangrot J."/>
            <person name="Rosling A."/>
        </authorList>
    </citation>
    <scope>NUCLEOTIDE SEQUENCE</scope>
    <source>
        <strain evidence="9">FL966</strain>
    </source>
</reference>
<dbReference type="Proteomes" id="UP000789759">
    <property type="component" value="Unassembled WGS sequence"/>
</dbReference>
<feature type="domain" description="HAT C-terminal dimerisation" evidence="8">
    <location>
        <begin position="400"/>
        <end position="479"/>
    </location>
</feature>
<protein>
    <submittedName>
        <fullName evidence="9">13815_t:CDS:1</fullName>
    </submittedName>
</protein>
<dbReference type="GO" id="GO:0008270">
    <property type="term" value="F:zinc ion binding"/>
    <property type="evidence" value="ECO:0007669"/>
    <property type="project" value="UniProtKB-KW"/>
</dbReference>
<evidence type="ECO:0000313" key="9">
    <source>
        <dbReference type="EMBL" id="CAG8766041.1"/>
    </source>
</evidence>
<comment type="subcellular location">
    <subcellularLocation>
        <location evidence="1">Nucleus</location>
    </subcellularLocation>
</comment>
<dbReference type="Pfam" id="PF05699">
    <property type="entry name" value="Dimer_Tnp_hAT"/>
    <property type="match status" value="1"/>
</dbReference>
<dbReference type="SUPFAM" id="SSF53098">
    <property type="entry name" value="Ribonuclease H-like"/>
    <property type="match status" value="1"/>
</dbReference>
<dbReference type="AlphaFoldDB" id="A0A9N9NUS4"/>
<comment type="caution">
    <text evidence="9">The sequence shown here is derived from an EMBL/GenBank/DDBJ whole genome shotgun (WGS) entry which is preliminary data.</text>
</comment>
<keyword evidence="5" id="KW-0539">Nucleus</keyword>
<evidence type="ECO:0000256" key="4">
    <source>
        <dbReference type="ARBA" id="ARBA00022833"/>
    </source>
</evidence>
<dbReference type="GO" id="GO:0046983">
    <property type="term" value="F:protein dimerization activity"/>
    <property type="evidence" value="ECO:0007669"/>
    <property type="project" value="InterPro"/>
</dbReference>